<keyword evidence="2" id="KW-0732">Signal</keyword>
<proteinExistence type="predicted"/>
<dbReference type="InterPro" id="IPR050266">
    <property type="entry name" value="AB_hydrolase_sf"/>
</dbReference>
<accession>A0A085WEP1</accession>
<protein>
    <recommendedName>
        <fullName evidence="3">AB hydrolase-1 domain-containing protein</fullName>
    </recommendedName>
</protein>
<keyword evidence="1" id="KW-0378">Hydrolase</keyword>
<dbReference type="Pfam" id="PF12697">
    <property type="entry name" value="Abhydrolase_6"/>
    <property type="match status" value="1"/>
</dbReference>
<evidence type="ECO:0000313" key="5">
    <source>
        <dbReference type="Proteomes" id="UP000028725"/>
    </source>
</evidence>
<reference evidence="4 5" key="1">
    <citation type="submission" date="2014-04" db="EMBL/GenBank/DDBJ databases">
        <title>Genome assembly of Hyalangium minutum DSM 14724.</title>
        <authorList>
            <person name="Sharma G."/>
            <person name="Subramanian S."/>
        </authorList>
    </citation>
    <scope>NUCLEOTIDE SEQUENCE [LARGE SCALE GENOMIC DNA]</scope>
    <source>
        <strain evidence="4 5">DSM 14724</strain>
    </source>
</reference>
<dbReference type="STRING" id="394096.DB31_1219"/>
<evidence type="ECO:0000313" key="4">
    <source>
        <dbReference type="EMBL" id="KFE66154.1"/>
    </source>
</evidence>
<keyword evidence="5" id="KW-1185">Reference proteome</keyword>
<dbReference type="AlphaFoldDB" id="A0A085WEP1"/>
<feature type="domain" description="AB hydrolase-1" evidence="3">
    <location>
        <begin position="71"/>
        <end position="323"/>
    </location>
</feature>
<gene>
    <name evidence="4" type="ORF">DB31_1219</name>
</gene>
<name>A0A085WEP1_9BACT</name>
<dbReference type="PANTHER" id="PTHR43798">
    <property type="entry name" value="MONOACYLGLYCEROL LIPASE"/>
    <property type="match status" value="1"/>
</dbReference>
<comment type="caution">
    <text evidence="4">The sequence shown here is derived from an EMBL/GenBank/DDBJ whole genome shotgun (WGS) entry which is preliminary data.</text>
</comment>
<dbReference type="SUPFAM" id="SSF53474">
    <property type="entry name" value="alpha/beta-Hydrolases"/>
    <property type="match status" value="1"/>
</dbReference>
<evidence type="ECO:0000259" key="3">
    <source>
        <dbReference type="Pfam" id="PF12697"/>
    </source>
</evidence>
<dbReference type="InterPro" id="IPR029058">
    <property type="entry name" value="AB_hydrolase_fold"/>
</dbReference>
<dbReference type="EMBL" id="JMCB01000011">
    <property type="protein sequence ID" value="KFE66154.1"/>
    <property type="molecule type" value="Genomic_DNA"/>
</dbReference>
<dbReference type="GO" id="GO:0016787">
    <property type="term" value="F:hydrolase activity"/>
    <property type="evidence" value="ECO:0007669"/>
    <property type="project" value="UniProtKB-KW"/>
</dbReference>
<dbReference type="GO" id="GO:0016020">
    <property type="term" value="C:membrane"/>
    <property type="evidence" value="ECO:0007669"/>
    <property type="project" value="TreeGrafter"/>
</dbReference>
<feature type="chain" id="PRO_5001799786" description="AB hydrolase-1 domain-containing protein" evidence="2">
    <location>
        <begin position="26"/>
        <end position="342"/>
    </location>
</feature>
<sequence>MHSSRFLAVLSAALLLAAVPTQAEAQTAPPPRVCVRHDVAVSLIPGTLATERVATWLCARGSLSSNRTVQVLLSGNTYGSAYWDFPYQPERYSYVNWMTDAGYVTLSVDRIGIGQSSRPLSTFVNMGSNAWVVEQIAARLANGTLAGVAFSKIVLVGHSYGSAVGMLAASRSAAVDGLIVSGMLHGVGYGLLLNAAAMYPAQLDARFAGQSIPLGYLTTQPGLRGVFYSAQNTDPQVIAADNAAKETMTAEEAITQELGVLASLALKVPVLSVVGDDDATFCGVPTCSQPGSAASLEPLYYPPAAQLELQVVPNAGHNLNLHLNAHTWFAIAQEWLDRRFGP</sequence>
<organism evidence="4 5">
    <name type="scientific">Hyalangium minutum</name>
    <dbReference type="NCBI Taxonomy" id="394096"/>
    <lineage>
        <taxon>Bacteria</taxon>
        <taxon>Pseudomonadati</taxon>
        <taxon>Myxococcota</taxon>
        <taxon>Myxococcia</taxon>
        <taxon>Myxococcales</taxon>
        <taxon>Cystobacterineae</taxon>
        <taxon>Archangiaceae</taxon>
        <taxon>Hyalangium</taxon>
    </lineage>
</organism>
<evidence type="ECO:0000256" key="2">
    <source>
        <dbReference type="SAM" id="SignalP"/>
    </source>
</evidence>
<dbReference type="Gene3D" id="3.40.50.1820">
    <property type="entry name" value="alpha/beta hydrolase"/>
    <property type="match status" value="1"/>
</dbReference>
<dbReference type="PANTHER" id="PTHR43798:SF31">
    <property type="entry name" value="AB HYDROLASE SUPERFAMILY PROTEIN YCLE"/>
    <property type="match status" value="1"/>
</dbReference>
<dbReference type="Proteomes" id="UP000028725">
    <property type="component" value="Unassembled WGS sequence"/>
</dbReference>
<feature type="signal peptide" evidence="2">
    <location>
        <begin position="1"/>
        <end position="25"/>
    </location>
</feature>
<evidence type="ECO:0000256" key="1">
    <source>
        <dbReference type="ARBA" id="ARBA00022801"/>
    </source>
</evidence>
<dbReference type="InterPro" id="IPR000073">
    <property type="entry name" value="AB_hydrolase_1"/>
</dbReference>
<dbReference type="RefSeq" id="WP_052420274.1">
    <property type="nucleotide sequence ID" value="NZ_JMCB01000011.1"/>
</dbReference>